<dbReference type="InterPro" id="IPR029062">
    <property type="entry name" value="Class_I_gatase-like"/>
</dbReference>
<dbReference type="GO" id="GO:0008236">
    <property type="term" value="F:serine-type peptidase activity"/>
    <property type="evidence" value="ECO:0007669"/>
    <property type="project" value="UniProtKB-KW"/>
</dbReference>
<evidence type="ECO:0000313" key="6">
    <source>
        <dbReference type="Proteomes" id="UP000326354"/>
    </source>
</evidence>
<dbReference type="OrthoDB" id="4857326at2"/>
<keyword evidence="4" id="KW-0720">Serine protease</keyword>
<evidence type="ECO:0008006" key="7">
    <source>
        <dbReference type="Google" id="ProtNLM"/>
    </source>
</evidence>
<evidence type="ECO:0000256" key="2">
    <source>
        <dbReference type="ARBA" id="ARBA00022670"/>
    </source>
</evidence>
<dbReference type="EMBL" id="AP019860">
    <property type="protein sequence ID" value="BBM82743.1"/>
    <property type="molecule type" value="Genomic_DNA"/>
</dbReference>
<reference evidence="5 6" key="1">
    <citation type="submission" date="2019-08" db="EMBL/GenBank/DDBJ databases">
        <title>Complete genome sequence of Candidatus Uab amorphum.</title>
        <authorList>
            <person name="Shiratori T."/>
            <person name="Suzuki S."/>
            <person name="Kakizawa Y."/>
            <person name="Ishida K."/>
        </authorList>
    </citation>
    <scope>NUCLEOTIDE SEQUENCE [LARGE SCALE GENOMIC DNA]</scope>
    <source>
        <strain evidence="5 6">SRT547</strain>
    </source>
</reference>
<dbReference type="AlphaFoldDB" id="A0A5S9F249"/>
<dbReference type="Pfam" id="PF03575">
    <property type="entry name" value="Peptidase_S51"/>
    <property type="match status" value="1"/>
</dbReference>
<keyword evidence="6" id="KW-1185">Reference proteome</keyword>
<evidence type="ECO:0000256" key="4">
    <source>
        <dbReference type="ARBA" id="ARBA00022825"/>
    </source>
</evidence>
<organism evidence="5 6">
    <name type="scientific">Uabimicrobium amorphum</name>
    <dbReference type="NCBI Taxonomy" id="2596890"/>
    <lineage>
        <taxon>Bacteria</taxon>
        <taxon>Pseudomonadati</taxon>
        <taxon>Planctomycetota</taxon>
        <taxon>Candidatus Uabimicrobiia</taxon>
        <taxon>Candidatus Uabimicrobiales</taxon>
        <taxon>Candidatus Uabimicrobiaceae</taxon>
        <taxon>Candidatus Uabimicrobium</taxon>
    </lineage>
</organism>
<protein>
    <recommendedName>
        <fullName evidence="7">Cyanophycinase</fullName>
    </recommendedName>
</protein>
<accession>A0A5S9F249</accession>
<name>A0A5S9F249_UABAM</name>
<keyword evidence="3" id="KW-0378">Hydrolase</keyword>
<comment type="similarity">
    <text evidence="1">Belongs to the peptidase S51 family.</text>
</comment>
<dbReference type="Gene3D" id="3.40.50.880">
    <property type="match status" value="1"/>
</dbReference>
<keyword evidence="2" id="KW-0645">Protease</keyword>
<gene>
    <name evidence="5" type="ORF">UABAM_01086</name>
</gene>
<dbReference type="SUPFAM" id="SSF52317">
    <property type="entry name" value="Class I glutamine amidotransferase-like"/>
    <property type="match status" value="1"/>
</dbReference>
<dbReference type="Proteomes" id="UP000326354">
    <property type="component" value="Chromosome"/>
</dbReference>
<proteinExistence type="inferred from homology"/>
<evidence type="ECO:0000256" key="1">
    <source>
        <dbReference type="ARBA" id="ARBA00006534"/>
    </source>
</evidence>
<evidence type="ECO:0000313" key="5">
    <source>
        <dbReference type="EMBL" id="BBM82743.1"/>
    </source>
</evidence>
<dbReference type="InterPro" id="IPR005320">
    <property type="entry name" value="Peptidase_S51"/>
</dbReference>
<dbReference type="KEGG" id="uam:UABAM_01086"/>
<evidence type="ECO:0000256" key="3">
    <source>
        <dbReference type="ARBA" id="ARBA00022801"/>
    </source>
</evidence>
<dbReference type="RefSeq" id="WP_151966976.1">
    <property type="nucleotide sequence ID" value="NZ_AP019860.1"/>
</dbReference>
<dbReference type="GO" id="GO:0006508">
    <property type="term" value="P:proteolysis"/>
    <property type="evidence" value="ECO:0007669"/>
    <property type="project" value="UniProtKB-KW"/>
</dbReference>
<sequence>MIGSILFNGNVIREQDFIYQFAERILQSNHIDPAVRDSKKVLLITAAWRDNEFNEQHVKDAIQEVGIQSNYQNGFDNNIQNLCVYHEWLQYYKHNPFACDVYNQAINTLLKIKRFYQERNSELVHLLQRHTIMLKKEFPHLSLGRILNSGSDVISSLENTQELFANYACREIQKTLDYLIGGDELQAQMSQNIQEFAKGKSGVFADHVYQQTRQQLVNKILSSNSIFIFGGDIATLYHSLRFWELQDALKEALLRGTNFYTVSAGSMVLGQKIIIYDDFQELRGQKPRHFEFFDNGFALVKKMTLFPHCKDRIQTDDPDNLAYLAQRFQGKVCVGLNEDSFLLLDSHTHNNQLYPRYTSVGKKDGVYVFDPSGQKIRLDYGQELPVPGTYCWQQQQQASPPLAQQSYNGQTLWRED</sequence>